<dbReference type="Proteomes" id="UP001372834">
    <property type="component" value="Unassembled WGS sequence"/>
</dbReference>
<evidence type="ECO:0000313" key="12">
    <source>
        <dbReference type="EMBL" id="KAK6634575.1"/>
    </source>
</evidence>
<dbReference type="PANTHER" id="PTHR11214:SF379">
    <property type="entry name" value="HEXOSYLTRANSFERASE-RELATED"/>
    <property type="match status" value="1"/>
</dbReference>
<evidence type="ECO:0000256" key="7">
    <source>
        <dbReference type="ARBA" id="ARBA00022989"/>
    </source>
</evidence>
<dbReference type="PANTHER" id="PTHR11214">
    <property type="entry name" value="BETA-1,3-N-ACETYLGLUCOSAMINYLTRANSFERASE"/>
    <property type="match status" value="1"/>
</dbReference>
<name>A0AAN8RZK4_POLSC</name>
<evidence type="ECO:0000256" key="6">
    <source>
        <dbReference type="ARBA" id="ARBA00022968"/>
    </source>
</evidence>
<dbReference type="GO" id="GO:0016758">
    <property type="term" value="F:hexosyltransferase activity"/>
    <property type="evidence" value="ECO:0007669"/>
    <property type="project" value="InterPro"/>
</dbReference>
<protein>
    <recommendedName>
        <fullName evidence="11">Hexosyltransferase</fullName>
        <ecNumber evidence="11">2.4.1.-</ecNumber>
    </recommendedName>
</protein>
<proteinExistence type="inferred from homology"/>
<evidence type="ECO:0000256" key="3">
    <source>
        <dbReference type="ARBA" id="ARBA00022676"/>
    </source>
</evidence>
<comment type="subcellular location">
    <subcellularLocation>
        <location evidence="1 11">Golgi apparatus membrane</location>
        <topology evidence="1 11">Single-pass type II membrane protein</topology>
    </subcellularLocation>
</comment>
<keyword evidence="3 11" id="KW-0328">Glycosyltransferase</keyword>
<dbReference type="EMBL" id="JAWJWE010000005">
    <property type="protein sequence ID" value="KAK6634575.1"/>
    <property type="molecule type" value="Genomic_DNA"/>
</dbReference>
<keyword evidence="6" id="KW-0735">Signal-anchor</keyword>
<dbReference type="GO" id="GO:0006493">
    <property type="term" value="P:protein O-linked glycosylation"/>
    <property type="evidence" value="ECO:0007669"/>
    <property type="project" value="TreeGrafter"/>
</dbReference>
<keyword evidence="9" id="KW-0472">Membrane</keyword>
<dbReference type="FunFam" id="3.90.550.50:FF:000001">
    <property type="entry name" value="Hexosyltransferase"/>
    <property type="match status" value="1"/>
</dbReference>
<accession>A0AAN8RZK4</accession>
<evidence type="ECO:0000256" key="5">
    <source>
        <dbReference type="ARBA" id="ARBA00022692"/>
    </source>
</evidence>
<evidence type="ECO:0000256" key="10">
    <source>
        <dbReference type="ARBA" id="ARBA00023180"/>
    </source>
</evidence>
<keyword evidence="5" id="KW-0812">Transmembrane</keyword>
<evidence type="ECO:0000313" key="13">
    <source>
        <dbReference type="Proteomes" id="UP001372834"/>
    </source>
</evidence>
<dbReference type="InterPro" id="IPR002659">
    <property type="entry name" value="Glyco_trans_31"/>
</dbReference>
<evidence type="ECO:0000256" key="1">
    <source>
        <dbReference type="ARBA" id="ARBA00004323"/>
    </source>
</evidence>
<gene>
    <name evidence="12" type="ORF">RUM43_011976</name>
</gene>
<sequence length="452" mass="52139">MGRSIDSLHGTKRNLRKENTLLMQEMFLNFVDVDLAVEIIEKSIQQVIPYYRFYALLKNSPWKTVIVERKAGFDKFEKEQVAALGNVSQLTSSRSEKKEEEISSLYTVQGSIRNRSNSSIFSESKIIKNKTEEKKTSDVSNVVPVVNLMKDNLPAPAVVPDVKASVIQRIPPKENYTVDYIGQGVTTRSLYDSGFRVPNVDLCPDFGRRLKIVILITSAPSHVDARRAIRQTWGHFQMRSDVAMAFILGRSPNETQIKEESALYEDIILANFVDSYNNLTLKTTSILEWVDNYCNQARFVLKTDDDMFINIPKLLDFVTKHWDLKRRIYGKLASKWKPIRNKASKYYVSREQYKQPVFPSFTTGPAYLMTSDVIHDLYTTALNMIYLKLEDVFTTGIVAQERGIRRVHVSEFLNRRLSVTSCYIHKAISIHMVKPFEQYDLWKRLLDGRTKC</sequence>
<dbReference type="EC" id="2.4.1.-" evidence="11"/>
<dbReference type="GO" id="GO:0000139">
    <property type="term" value="C:Golgi membrane"/>
    <property type="evidence" value="ECO:0007669"/>
    <property type="project" value="UniProtKB-SubCell"/>
</dbReference>
<evidence type="ECO:0000256" key="8">
    <source>
        <dbReference type="ARBA" id="ARBA00023034"/>
    </source>
</evidence>
<dbReference type="Gene3D" id="3.90.550.50">
    <property type="match status" value="1"/>
</dbReference>
<evidence type="ECO:0000256" key="4">
    <source>
        <dbReference type="ARBA" id="ARBA00022679"/>
    </source>
</evidence>
<comment type="caution">
    <text evidence="12">The sequence shown here is derived from an EMBL/GenBank/DDBJ whole genome shotgun (WGS) entry which is preliminary data.</text>
</comment>
<keyword evidence="10" id="KW-0325">Glycoprotein</keyword>
<keyword evidence="4" id="KW-0808">Transferase</keyword>
<organism evidence="12 13">
    <name type="scientific">Polyplax serrata</name>
    <name type="common">Common mouse louse</name>
    <dbReference type="NCBI Taxonomy" id="468196"/>
    <lineage>
        <taxon>Eukaryota</taxon>
        <taxon>Metazoa</taxon>
        <taxon>Ecdysozoa</taxon>
        <taxon>Arthropoda</taxon>
        <taxon>Hexapoda</taxon>
        <taxon>Insecta</taxon>
        <taxon>Pterygota</taxon>
        <taxon>Neoptera</taxon>
        <taxon>Paraneoptera</taxon>
        <taxon>Psocodea</taxon>
        <taxon>Troctomorpha</taxon>
        <taxon>Phthiraptera</taxon>
        <taxon>Anoplura</taxon>
        <taxon>Polyplacidae</taxon>
        <taxon>Polyplax</taxon>
    </lineage>
</organism>
<comment type="similarity">
    <text evidence="2 11">Belongs to the glycosyltransferase 31 family.</text>
</comment>
<evidence type="ECO:0000256" key="9">
    <source>
        <dbReference type="ARBA" id="ARBA00023136"/>
    </source>
</evidence>
<evidence type="ECO:0000256" key="11">
    <source>
        <dbReference type="RuleBase" id="RU363063"/>
    </source>
</evidence>
<dbReference type="AlphaFoldDB" id="A0AAN8RZK4"/>
<keyword evidence="8 11" id="KW-0333">Golgi apparatus</keyword>
<evidence type="ECO:0000256" key="2">
    <source>
        <dbReference type="ARBA" id="ARBA00008661"/>
    </source>
</evidence>
<reference evidence="12 13" key="1">
    <citation type="submission" date="2023-10" db="EMBL/GenBank/DDBJ databases">
        <title>Genomes of two closely related lineages of the louse Polyplax serrata with different host specificities.</title>
        <authorList>
            <person name="Martinu J."/>
            <person name="Tarabai H."/>
            <person name="Stefka J."/>
            <person name="Hypsa V."/>
        </authorList>
    </citation>
    <scope>NUCLEOTIDE SEQUENCE [LARGE SCALE GENOMIC DNA]</scope>
    <source>
        <strain evidence="12">HR10_N</strain>
    </source>
</reference>
<keyword evidence="7" id="KW-1133">Transmembrane helix</keyword>
<dbReference type="Pfam" id="PF01762">
    <property type="entry name" value="Galactosyl_T"/>
    <property type="match status" value="1"/>
</dbReference>